<comment type="cofactor">
    <cofactor evidence="1">
        <name>Zn(2+)</name>
        <dbReference type="ChEBI" id="CHEBI:29105"/>
    </cofactor>
    <text evidence="1">Binds 1 zinc ion per subunit.</text>
</comment>
<proteinExistence type="predicted"/>
<dbReference type="Gene3D" id="1.10.10.10">
    <property type="entry name" value="Winged helix-like DNA-binding domain superfamily/Winged helix DNA-binding domain"/>
    <property type="match status" value="1"/>
</dbReference>
<dbReference type="SUPFAM" id="SSF46785">
    <property type="entry name" value="Winged helix' DNA-binding domain"/>
    <property type="match status" value="1"/>
</dbReference>
<dbReference type="Pfam" id="PF01475">
    <property type="entry name" value="FUR"/>
    <property type="match status" value="1"/>
</dbReference>
<evidence type="ECO:0000256" key="1">
    <source>
        <dbReference type="PIRSR" id="PIRSR602481-1"/>
    </source>
</evidence>
<comment type="caution">
    <text evidence="2">The sequence shown here is derived from an EMBL/GenBank/DDBJ whole genome shotgun (WGS) entry which is preliminary data.</text>
</comment>
<name>A0AB37ASG3_9BURK</name>
<evidence type="ECO:0008006" key="4">
    <source>
        <dbReference type="Google" id="ProtNLM"/>
    </source>
</evidence>
<gene>
    <name evidence="2" type="ORF">C6P99_19360</name>
</gene>
<keyword evidence="1" id="KW-0479">Metal-binding</keyword>
<feature type="binding site" evidence="1">
    <location>
        <position position="115"/>
    </location>
    <ligand>
        <name>Zn(2+)</name>
        <dbReference type="ChEBI" id="CHEBI:29105"/>
    </ligand>
</feature>
<dbReference type="InterPro" id="IPR036390">
    <property type="entry name" value="WH_DNA-bd_sf"/>
</dbReference>
<dbReference type="InterPro" id="IPR036388">
    <property type="entry name" value="WH-like_DNA-bd_sf"/>
</dbReference>
<feature type="binding site" evidence="1">
    <location>
        <position position="158"/>
    </location>
    <ligand>
        <name>Zn(2+)</name>
        <dbReference type="ChEBI" id="CHEBI:29105"/>
    </ligand>
</feature>
<dbReference type="InterPro" id="IPR002481">
    <property type="entry name" value="FUR"/>
</dbReference>
<evidence type="ECO:0000313" key="2">
    <source>
        <dbReference type="EMBL" id="PRE45457.1"/>
    </source>
</evidence>
<feature type="binding site" evidence="1">
    <location>
        <position position="155"/>
    </location>
    <ligand>
        <name>Zn(2+)</name>
        <dbReference type="ChEBI" id="CHEBI:29105"/>
    </ligand>
</feature>
<dbReference type="EMBL" id="PVFR01000058">
    <property type="protein sequence ID" value="PRE45457.1"/>
    <property type="molecule type" value="Genomic_DNA"/>
</dbReference>
<dbReference type="Proteomes" id="UP000237811">
    <property type="component" value="Unassembled WGS sequence"/>
</dbReference>
<dbReference type="PANTHER" id="PTHR33202:SF6">
    <property type="entry name" value="ZINC UPTAKE REGULATION PROTEIN"/>
    <property type="match status" value="1"/>
</dbReference>
<dbReference type="GO" id="GO:0008270">
    <property type="term" value="F:zinc ion binding"/>
    <property type="evidence" value="ECO:0007669"/>
    <property type="project" value="TreeGrafter"/>
</dbReference>
<feature type="binding site" evidence="1">
    <location>
        <position position="118"/>
    </location>
    <ligand>
        <name>Zn(2+)</name>
        <dbReference type="ChEBI" id="CHEBI:29105"/>
    </ligand>
</feature>
<dbReference type="PANTHER" id="PTHR33202">
    <property type="entry name" value="ZINC UPTAKE REGULATION PROTEIN"/>
    <property type="match status" value="1"/>
</dbReference>
<evidence type="ECO:0000313" key="3">
    <source>
        <dbReference type="Proteomes" id="UP000237811"/>
    </source>
</evidence>
<sequence length="169" mass="18393">MKEVGDKGCAQPGTGGAIDVDAGLALARSRCMHSGANLTPLRAAVLKILLQQECFFTAYELVERMREASRVTSAMTVYRVLDFLIGEGLVYRLDTVNGYVATRAPDKGRCVVAICTGCSRAVEMESRPFDQLLDAELACAGLVRDTRVLELRVRCDCCRGEVLDELSPT</sequence>
<dbReference type="GO" id="GO:0003700">
    <property type="term" value="F:DNA-binding transcription factor activity"/>
    <property type="evidence" value="ECO:0007669"/>
    <property type="project" value="InterPro"/>
</dbReference>
<reference evidence="2 3" key="1">
    <citation type="submission" date="2018-03" db="EMBL/GenBank/DDBJ databases">
        <authorList>
            <person name="Nguyen K."/>
            <person name="Fouts D."/>
            <person name="Sutton G."/>
        </authorList>
    </citation>
    <scope>NUCLEOTIDE SEQUENCE [LARGE SCALE GENOMIC DNA]</scope>
    <source>
        <strain evidence="2 3">AU14328</strain>
    </source>
</reference>
<dbReference type="GO" id="GO:1900376">
    <property type="term" value="P:regulation of secondary metabolite biosynthetic process"/>
    <property type="evidence" value="ECO:0007669"/>
    <property type="project" value="TreeGrafter"/>
</dbReference>
<dbReference type="GO" id="GO:0005829">
    <property type="term" value="C:cytosol"/>
    <property type="evidence" value="ECO:0007669"/>
    <property type="project" value="TreeGrafter"/>
</dbReference>
<dbReference type="AlphaFoldDB" id="A0AB37ASG3"/>
<organism evidence="2 3">
    <name type="scientific">Burkholderia multivorans</name>
    <dbReference type="NCBI Taxonomy" id="87883"/>
    <lineage>
        <taxon>Bacteria</taxon>
        <taxon>Pseudomonadati</taxon>
        <taxon>Pseudomonadota</taxon>
        <taxon>Betaproteobacteria</taxon>
        <taxon>Burkholderiales</taxon>
        <taxon>Burkholderiaceae</taxon>
        <taxon>Burkholderia</taxon>
        <taxon>Burkholderia cepacia complex</taxon>
    </lineage>
</organism>
<dbReference type="RefSeq" id="WP_105777588.1">
    <property type="nucleotide sequence ID" value="NZ_PVFQ01000024.1"/>
</dbReference>
<dbReference type="GO" id="GO:0000976">
    <property type="term" value="F:transcription cis-regulatory region binding"/>
    <property type="evidence" value="ECO:0007669"/>
    <property type="project" value="TreeGrafter"/>
</dbReference>
<keyword evidence="1" id="KW-0862">Zinc</keyword>
<dbReference type="GO" id="GO:0045892">
    <property type="term" value="P:negative regulation of DNA-templated transcription"/>
    <property type="evidence" value="ECO:0007669"/>
    <property type="project" value="TreeGrafter"/>
</dbReference>
<accession>A0AB37ASG3</accession>
<protein>
    <recommendedName>
        <fullName evidence="4">Ferric uptake regulation protein</fullName>
    </recommendedName>
</protein>